<organism evidence="4 5">
    <name type="scientific">Nocardioides bizhenqiangii</name>
    <dbReference type="NCBI Taxonomy" id="3095076"/>
    <lineage>
        <taxon>Bacteria</taxon>
        <taxon>Bacillati</taxon>
        <taxon>Actinomycetota</taxon>
        <taxon>Actinomycetes</taxon>
        <taxon>Propionibacteriales</taxon>
        <taxon>Nocardioidaceae</taxon>
        <taxon>Nocardioides</taxon>
    </lineage>
</organism>
<dbReference type="EMBL" id="CP141059">
    <property type="protein sequence ID" value="WQQ28672.1"/>
    <property type="molecule type" value="Genomic_DNA"/>
</dbReference>
<accession>A0ABZ0ZWE0</accession>
<keyword evidence="3" id="KW-0472">Membrane</keyword>
<dbReference type="RefSeq" id="WP_322938630.1">
    <property type="nucleotide sequence ID" value="NZ_CP141059.1"/>
</dbReference>
<dbReference type="PANTHER" id="PTHR36842">
    <property type="entry name" value="PROTEIN TOLB HOMOLOG"/>
    <property type="match status" value="1"/>
</dbReference>
<evidence type="ECO:0008006" key="6">
    <source>
        <dbReference type="Google" id="ProtNLM"/>
    </source>
</evidence>
<keyword evidence="3" id="KW-0812">Transmembrane</keyword>
<protein>
    <recommendedName>
        <fullName evidence="6">WD40 repeat domain-containing protein</fullName>
    </recommendedName>
</protein>
<evidence type="ECO:0000256" key="2">
    <source>
        <dbReference type="SAM" id="MobiDB-lite"/>
    </source>
</evidence>
<proteinExistence type="inferred from homology"/>
<feature type="compositionally biased region" description="Pro residues" evidence="2">
    <location>
        <begin position="169"/>
        <end position="182"/>
    </location>
</feature>
<gene>
    <name evidence="4" type="ORF">SHK19_10670</name>
</gene>
<feature type="region of interest" description="Disordered" evidence="2">
    <location>
        <begin position="116"/>
        <end position="182"/>
    </location>
</feature>
<comment type="similarity">
    <text evidence="1">Belongs to the TolB family.</text>
</comment>
<dbReference type="InterPro" id="IPR011659">
    <property type="entry name" value="WD40"/>
</dbReference>
<feature type="compositionally biased region" description="Low complexity" evidence="2">
    <location>
        <begin position="151"/>
        <end position="168"/>
    </location>
</feature>
<dbReference type="PANTHER" id="PTHR36842:SF1">
    <property type="entry name" value="PROTEIN TOLB"/>
    <property type="match status" value="1"/>
</dbReference>
<dbReference type="Gene3D" id="2.130.10.10">
    <property type="entry name" value="YVTN repeat-like/Quinoprotein amine dehydrogenase"/>
    <property type="match status" value="1"/>
</dbReference>
<dbReference type="InterPro" id="IPR011042">
    <property type="entry name" value="6-blade_b-propeller_TolB-like"/>
</dbReference>
<feature type="compositionally biased region" description="Pro residues" evidence="2">
    <location>
        <begin position="125"/>
        <end position="135"/>
    </location>
</feature>
<dbReference type="Gene3D" id="2.120.10.30">
    <property type="entry name" value="TolB, C-terminal domain"/>
    <property type="match status" value="1"/>
</dbReference>
<keyword evidence="5" id="KW-1185">Reference proteome</keyword>
<evidence type="ECO:0000256" key="3">
    <source>
        <dbReference type="SAM" id="Phobius"/>
    </source>
</evidence>
<evidence type="ECO:0000256" key="1">
    <source>
        <dbReference type="ARBA" id="ARBA00009820"/>
    </source>
</evidence>
<dbReference type="InterPro" id="IPR015943">
    <property type="entry name" value="WD40/YVTN_repeat-like_dom_sf"/>
</dbReference>
<dbReference type="Proteomes" id="UP001327225">
    <property type="component" value="Chromosome"/>
</dbReference>
<keyword evidence="3" id="KW-1133">Transmembrane helix</keyword>
<sequence length="525" mass="54835">MALHHSLRDLVSVRGAGVVDEAEEFRGVLDDFLAEDEATLGELNLLVDAVRLGALRRVLDVMDHGAAPQAAIREAGAALARDRGTDDPTRSCWALASLGFALGKVDESTVRTFLGDTGTMSAPSRPVPPIAPAPDPVATGPTTAERPTTEALPDGAAAAAPPAAQPGAAPSPAPPTAAPQPAPYAGPVPPVIPEQRSSRAGVYLLILLVALLLGGLIATGIILLRSDDPTASDEPTSDAPDAGESAAKALVPRSAMLVPYVVDNISRIYQVDTLTGESEPMTSAGVDARLPTISPDRRTMTYQLGAPPSVVRSVDLETGEERDLFDADGDCGTAGRPAWSPDGSRFAVVCSGIDKVVDGIWVANADGSGLTEVVPDPDVNGSPTWISDTEFVFPIEEVESAPLTFWKSDADGSRIEQMDVELDGFLSHADWSPTAERLIFLVSPDAEMEGAVWTVDVDGEDAELVADGSYAHPVWSPDGDAIGVTSYDEEGEESLAYIPLDDPENPVIVPDPPPGDIGVPVWGTR</sequence>
<name>A0ABZ0ZWE0_9ACTN</name>
<evidence type="ECO:0000313" key="4">
    <source>
        <dbReference type="EMBL" id="WQQ28672.1"/>
    </source>
</evidence>
<dbReference type="Pfam" id="PF07676">
    <property type="entry name" value="PD40"/>
    <property type="match status" value="1"/>
</dbReference>
<feature type="transmembrane region" description="Helical" evidence="3">
    <location>
        <begin position="202"/>
        <end position="224"/>
    </location>
</feature>
<reference evidence="5" key="1">
    <citation type="submission" date="2023-12" db="EMBL/GenBank/DDBJ databases">
        <title>Novel species in genus Nocardioides.</title>
        <authorList>
            <person name="Zhou H."/>
        </authorList>
    </citation>
    <scope>NUCLEOTIDE SEQUENCE [LARGE SCALE GENOMIC DNA]</scope>
    <source>
        <strain evidence="5">HM61</strain>
    </source>
</reference>
<evidence type="ECO:0000313" key="5">
    <source>
        <dbReference type="Proteomes" id="UP001327225"/>
    </source>
</evidence>
<dbReference type="SUPFAM" id="SSF69304">
    <property type="entry name" value="Tricorn protease N-terminal domain"/>
    <property type="match status" value="1"/>
</dbReference>